<keyword evidence="1" id="KW-0614">Plasmid</keyword>
<gene>
    <name evidence="1" type="ORF">PhaeoP97_03687</name>
</gene>
<evidence type="ECO:0000313" key="2">
    <source>
        <dbReference type="Proteomes" id="UP000183859"/>
    </source>
</evidence>
<dbReference type="KEGG" id="php:PhaeoP97_03687"/>
<sequence length="149" mass="15839">MSPSRNQWALILSFGYCNNRSLINRASLYPNSHAGCVTNLISRNSSIPYTPPSLPTGARFLIPTKEVTGGDVGAVDENHAVVQPSDHCGLNGGVIGIDVAGQPEFTVIGHRDGATVVFEGLQHDHRVKDILPHNLGFAATSARIVGLTK</sequence>
<protein>
    <submittedName>
        <fullName evidence="1">Uncharacterized protein</fullName>
    </submittedName>
</protein>
<dbReference type="Proteomes" id="UP000183859">
    <property type="component" value="Plasmid pP97_a"/>
</dbReference>
<reference evidence="2" key="1">
    <citation type="submission" date="2016-07" db="EMBL/GenBank/DDBJ databases">
        <title>Phaeobacter portensis sp. nov., a tropodithietic acid producing bacterium isolated from a German harbor.</title>
        <authorList>
            <person name="Freese H.M."/>
            <person name="Bunk B."/>
            <person name="Breider S."/>
            <person name="Brinkhoff T."/>
        </authorList>
    </citation>
    <scope>NUCLEOTIDE SEQUENCE [LARGE SCALE GENOMIC DNA]</scope>
    <source>
        <strain evidence="2">P97</strain>
        <plasmid evidence="2">pp97_a</plasmid>
    </source>
</reference>
<keyword evidence="2" id="KW-1185">Reference proteome</keyword>
<proteinExistence type="predicted"/>
<dbReference type="EMBL" id="CP016365">
    <property type="protein sequence ID" value="APG49037.1"/>
    <property type="molecule type" value="Genomic_DNA"/>
</dbReference>
<name>A0A1L3IA80_9RHOB</name>
<geneLocation type="plasmid" evidence="2">
    <name>pp97_a</name>
</geneLocation>
<evidence type="ECO:0000313" key="1">
    <source>
        <dbReference type="EMBL" id="APG49037.1"/>
    </source>
</evidence>
<organism evidence="1 2">
    <name type="scientific">Phaeobacter porticola</name>
    <dbReference type="NCBI Taxonomy" id="1844006"/>
    <lineage>
        <taxon>Bacteria</taxon>
        <taxon>Pseudomonadati</taxon>
        <taxon>Pseudomonadota</taxon>
        <taxon>Alphaproteobacteria</taxon>
        <taxon>Rhodobacterales</taxon>
        <taxon>Roseobacteraceae</taxon>
        <taxon>Phaeobacter</taxon>
    </lineage>
</organism>
<dbReference type="AlphaFoldDB" id="A0A1L3IA80"/>
<accession>A0A1L3IA80</accession>